<feature type="signal peptide" evidence="1">
    <location>
        <begin position="1"/>
        <end position="18"/>
    </location>
</feature>
<keyword evidence="1" id="KW-0732">Signal</keyword>
<reference evidence="3" key="1">
    <citation type="submission" date="2014-10" db="EMBL/GenBank/DDBJ databases">
        <authorList>
            <person name="King R."/>
        </authorList>
    </citation>
    <scope>NUCLEOTIDE SEQUENCE [LARGE SCALE GENOMIC DNA]</scope>
    <source>
        <strain evidence="3">A3/5</strain>
    </source>
</reference>
<dbReference type="EMBL" id="LN649230">
    <property type="protein sequence ID" value="CEI60158.1"/>
    <property type="molecule type" value="Genomic_DNA"/>
</dbReference>
<dbReference type="GeneID" id="37256233"/>
<dbReference type="KEGG" id="fvn:FVRRES_04594"/>
<feature type="chain" id="PRO_5014617139" evidence="1">
    <location>
        <begin position="19"/>
        <end position="126"/>
    </location>
</feature>
<accession>A0A2L2SUR2</accession>
<evidence type="ECO:0000256" key="1">
    <source>
        <dbReference type="SAM" id="SignalP"/>
    </source>
</evidence>
<evidence type="ECO:0000313" key="2">
    <source>
        <dbReference type="EMBL" id="CEI60158.1"/>
    </source>
</evidence>
<dbReference type="Proteomes" id="UP000245910">
    <property type="component" value="Chromosome II"/>
</dbReference>
<dbReference type="OrthoDB" id="4216327at2759"/>
<keyword evidence="3" id="KW-1185">Reference proteome</keyword>
<organism evidence="2 3">
    <name type="scientific">Fusarium venenatum</name>
    <dbReference type="NCBI Taxonomy" id="56646"/>
    <lineage>
        <taxon>Eukaryota</taxon>
        <taxon>Fungi</taxon>
        <taxon>Dikarya</taxon>
        <taxon>Ascomycota</taxon>
        <taxon>Pezizomycotina</taxon>
        <taxon>Sordariomycetes</taxon>
        <taxon>Hypocreomycetidae</taxon>
        <taxon>Hypocreales</taxon>
        <taxon>Nectriaceae</taxon>
        <taxon>Fusarium</taxon>
    </lineage>
</organism>
<dbReference type="RefSeq" id="XP_025583878.1">
    <property type="nucleotide sequence ID" value="XM_025732919.2"/>
</dbReference>
<proteinExistence type="predicted"/>
<sequence>MKLINLSALVLFANGALAADCIGSKQSGGISDKHQQAYWEAREKMCSNSDCALQQPCTTYASRTAGFISTTLNVVLKRQNTASKPGFKDCWDATENIIQQCMRSGYLTGTWEANGQLYQITGNYKA</sequence>
<name>A0A2L2SUR2_9HYPO</name>
<protein>
    <submittedName>
        <fullName evidence="2">Uncharacterized protein</fullName>
    </submittedName>
</protein>
<dbReference type="AlphaFoldDB" id="A0A2L2SUR2"/>
<evidence type="ECO:0000313" key="3">
    <source>
        <dbReference type="Proteomes" id="UP000245910"/>
    </source>
</evidence>